<keyword evidence="3" id="KW-1185">Reference proteome</keyword>
<evidence type="ECO:0008006" key="4">
    <source>
        <dbReference type="Google" id="ProtNLM"/>
    </source>
</evidence>
<dbReference type="OrthoDB" id="677860at2"/>
<gene>
    <name evidence="2" type="ORF">C3Y92_00985</name>
</gene>
<evidence type="ECO:0000256" key="1">
    <source>
        <dbReference type="SAM" id="Phobius"/>
    </source>
</evidence>
<dbReference type="Proteomes" id="UP000293296">
    <property type="component" value="Chromosome"/>
</dbReference>
<keyword evidence="1" id="KW-0472">Membrane</keyword>
<feature type="transmembrane region" description="Helical" evidence="1">
    <location>
        <begin position="45"/>
        <end position="63"/>
    </location>
</feature>
<keyword evidence="1" id="KW-0812">Transmembrane</keyword>
<dbReference type="InterPro" id="IPR045781">
    <property type="entry name" value="SxtJ"/>
</dbReference>
<accession>A0A4P6HLD1</accession>
<dbReference type="AlphaFoldDB" id="A0A4P6HLD1"/>
<dbReference type="Pfam" id="PF19588">
    <property type="entry name" value="SxtJ"/>
    <property type="match status" value="1"/>
</dbReference>
<reference evidence="2 3" key="1">
    <citation type="submission" date="2018-02" db="EMBL/GenBank/DDBJ databases">
        <title>Genome sequence of Desulfovibrio carbinolicus DSM 3852.</title>
        <authorList>
            <person name="Wilbanks E."/>
            <person name="Skennerton C.T."/>
            <person name="Orphan V.J."/>
        </authorList>
    </citation>
    <scope>NUCLEOTIDE SEQUENCE [LARGE SCALE GENOMIC DNA]</scope>
    <source>
        <strain evidence="2 3">DSM 3852</strain>
    </source>
</reference>
<keyword evidence="1" id="KW-1133">Transmembrane helix</keyword>
<sequence length="138" mass="15730">MSSLEHKRQKSSFWLSASRDQARDTGMALTLVALIVFFVTREIRYVTMATAILLLDMIWPSFFKPLAKVWFGLSHVLGTVMSKVILTLTFFVVLTPMGLLRSLLGKDPMQVRQFKQGTDSVFRVRDHTFTAADVEQPF</sequence>
<evidence type="ECO:0000313" key="2">
    <source>
        <dbReference type="EMBL" id="QAZ65888.1"/>
    </source>
</evidence>
<dbReference type="EMBL" id="CP026538">
    <property type="protein sequence ID" value="QAZ65888.1"/>
    <property type="molecule type" value="Genomic_DNA"/>
</dbReference>
<evidence type="ECO:0000313" key="3">
    <source>
        <dbReference type="Proteomes" id="UP000293296"/>
    </source>
</evidence>
<name>A0A4P6HLD1_9BACT</name>
<feature type="transmembrane region" description="Helical" evidence="1">
    <location>
        <begin position="84"/>
        <end position="104"/>
    </location>
</feature>
<organism evidence="2 3">
    <name type="scientific">Solidesulfovibrio carbinolicus</name>
    <dbReference type="NCBI Taxonomy" id="296842"/>
    <lineage>
        <taxon>Bacteria</taxon>
        <taxon>Pseudomonadati</taxon>
        <taxon>Thermodesulfobacteriota</taxon>
        <taxon>Desulfovibrionia</taxon>
        <taxon>Desulfovibrionales</taxon>
        <taxon>Desulfovibrionaceae</taxon>
        <taxon>Solidesulfovibrio</taxon>
    </lineage>
</organism>
<dbReference type="KEGG" id="dcb:C3Y92_00985"/>
<proteinExistence type="predicted"/>
<dbReference type="RefSeq" id="WP_129348637.1">
    <property type="nucleotide sequence ID" value="NZ_CP026538.1"/>
</dbReference>
<protein>
    <recommendedName>
        <fullName evidence="4">Arginine/ornithine antiporter ArcD</fullName>
    </recommendedName>
</protein>